<feature type="transmembrane region" description="Helical" evidence="2">
    <location>
        <begin position="6"/>
        <end position="24"/>
    </location>
</feature>
<gene>
    <name evidence="4" type="ORF">A6V36_16980</name>
    <name evidence="3" type="ORF">A6V37_34645</name>
</gene>
<sequence length="315" mass="32148">MHSEPSKIVVTGIIVSAVAIVALVSQSGTHWLSMDDAGPVHVDEPVNRTLGNMVSGVVKPGPVVTRRDAGATKAGAPQAARQSPPRNDLAAAQTQLDGHDSGVQAHTDTGQRAAPAARVEKKPAAQAQPQSTPLRTSAPKARHSHSHETRVAVHGAPANRAPRNNANDQKVLDKLVARLNRNSGHSAPGAKASVARTPAVANQSSATPVELKGTPNTNSVSAVPPLLPPILSAPQAESTSPAASPSPTVQSAPSPAVPSPPSEDAPVQLDATPKTRAQVRSEIGRAREEGKLPAFGNPDPAGPAGAPSLTNTPRP</sequence>
<name>A0A1A9N1B9_9BURK</name>
<feature type="compositionally biased region" description="Basic and acidic residues" evidence="1">
    <location>
        <begin position="282"/>
        <end position="291"/>
    </location>
</feature>
<proteinExistence type="predicted"/>
<dbReference type="OrthoDB" id="9089849at2"/>
<dbReference type="Proteomes" id="UP000078116">
    <property type="component" value="Unassembled WGS sequence"/>
</dbReference>
<evidence type="ECO:0000313" key="5">
    <source>
        <dbReference type="Proteomes" id="UP000077961"/>
    </source>
</evidence>
<reference evidence="5 6" key="1">
    <citation type="submission" date="2016-04" db="EMBL/GenBank/DDBJ databases">
        <title>Reclassification of Paraburkholderia panaciterrae (Farh et al. 2015) Dobritsa &amp; Samadpour 2016 as a later homotypic synonym of Paraburkholderia ginsengiterrae (Farh et al. 2015) Dobritsa &amp; Samadpour 2016.</title>
        <authorList>
            <person name="Dobritsa A.P."/>
            <person name="Kutumbaka K."/>
            <person name="Samadpour M."/>
        </authorList>
    </citation>
    <scope>NUCLEOTIDE SEQUENCE [LARGE SCALE GENOMIC DNA]</scope>
    <source>
        <strain evidence="3 6">DCY85</strain>
        <strain evidence="4 5">DCY85-1</strain>
    </source>
</reference>
<accession>A0A1A9N1B9</accession>
<evidence type="ECO:0000313" key="4">
    <source>
        <dbReference type="EMBL" id="OAJ63715.1"/>
    </source>
</evidence>
<feature type="compositionally biased region" description="Low complexity" evidence="1">
    <location>
        <begin position="156"/>
        <end position="167"/>
    </location>
</feature>
<dbReference type="RefSeq" id="WP_064264821.1">
    <property type="nucleotide sequence ID" value="NZ_LXJZ01000009.1"/>
</dbReference>
<organism evidence="3 6">
    <name type="scientific">Paraburkholderia ginsengiterrae</name>
    <dbReference type="NCBI Taxonomy" id="1462993"/>
    <lineage>
        <taxon>Bacteria</taxon>
        <taxon>Pseudomonadati</taxon>
        <taxon>Pseudomonadota</taxon>
        <taxon>Betaproteobacteria</taxon>
        <taxon>Burkholderiales</taxon>
        <taxon>Burkholderiaceae</taxon>
        <taxon>Paraburkholderia</taxon>
    </lineage>
</organism>
<evidence type="ECO:0000256" key="2">
    <source>
        <dbReference type="SAM" id="Phobius"/>
    </source>
</evidence>
<feature type="compositionally biased region" description="Low complexity" evidence="1">
    <location>
        <begin position="71"/>
        <end position="80"/>
    </location>
</feature>
<evidence type="ECO:0000313" key="3">
    <source>
        <dbReference type="EMBL" id="OAJ54199.1"/>
    </source>
</evidence>
<protein>
    <submittedName>
        <fullName evidence="3">Uncharacterized protein</fullName>
    </submittedName>
</protein>
<dbReference type="Proteomes" id="UP000077961">
    <property type="component" value="Unassembled WGS sequence"/>
</dbReference>
<keyword evidence="5" id="KW-1185">Reference proteome</keyword>
<keyword evidence="2" id="KW-0812">Transmembrane</keyword>
<dbReference type="EMBL" id="LXKA01000351">
    <property type="protein sequence ID" value="OAJ54199.1"/>
    <property type="molecule type" value="Genomic_DNA"/>
</dbReference>
<dbReference type="EMBL" id="LXJZ01000009">
    <property type="protein sequence ID" value="OAJ63715.1"/>
    <property type="molecule type" value="Genomic_DNA"/>
</dbReference>
<comment type="caution">
    <text evidence="3">The sequence shown here is derived from an EMBL/GenBank/DDBJ whole genome shotgun (WGS) entry which is preliminary data.</text>
</comment>
<evidence type="ECO:0000313" key="6">
    <source>
        <dbReference type="Proteomes" id="UP000078116"/>
    </source>
</evidence>
<feature type="compositionally biased region" description="Low complexity" evidence="1">
    <location>
        <begin position="293"/>
        <end position="307"/>
    </location>
</feature>
<evidence type="ECO:0000256" key="1">
    <source>
        <dbReference type="SAM" id="MobiDB-lite"/>
    </source>
</evidence>
<feature type="region of interest" description="Disordered" evidence="1">
    <location>
        <begin position="182"/>
        <end position="315"/>
    </location>
</feature>
<keyword evidence="2" id="KW-1133">Transmembrane helix</keyword>
<feature type="compositionally biased region" description="Low complexity" evidence="1">
    <location>
        <begin position="232"/>
        <end position="254"/>
    </location>
</feature>
<keyword evidence="2" id="KW-0472">Membrane</keyword>
<feature type="region of interest" description="Disordered" evidence="1">
    <location>
        <begin position="59"/>
        <end position="168"/>
    </location>
</feature>
<dbReference type="AlphaFoldDB" id="A0A1A9N1B9"/>